<comment type="function">
    <text evidence="6">HflC and HflK could encode or regulate a protease.</text>
</comment>
<keyword evidence="5 6" id="KW-0472">Membrane</keyword>
<reference evidence="9 10" key="1">
    <citation type="submission" date="2018-12" db="EMBL/GenBank/DDBJ databases">
        <title>three novel Halomonas strain isolated from plants.</title>
        <authorList>
            <person name="Sun C."/>
        </authorList>
    </citation>
    <scope>NUCLEOTIDE SEQUENCE [LARGE SCALE GENOMIC DNA]</scope>
    <source>
        <strain evidence="9 10">DSM 19434</strain>
    </source>
</reference>
<feature type="compositionally biased region" description="Low complexity" evidence="7">
    <location>
        <begin position="411"/>
        <end position="420"/>
    </location>
</feature>
<keyword evidence="9" id="KW-0645">Protease</keyword>
<dbReference type="PANTHER" id="PTHR43327:SF2">
    <property type="entry name" value="MODULATOR OF FTSH PROTEASE HFLK"/>
    <property type="match status" value="1"/>
</dbReference>
<dbReference type="PANTHER" id="PTHR43327">
    <property type="entry name" value="STOMATIN-LIKE PROTEIN 2, MITOCHONDRIAL"/>
    <property type="match status" value="1"/>
</dbReference>
<feature type="region of interest" description="Disordered" evidence="7">
    <location>
        <begin position="1"/>
        <end position="87"/>
    </location>
</feature>
<dbReference type="InterPro" id="IPR036013">
    <property type="entry name" value="Band_7/SPFH_dom_sf"/>
</dbReference>
<feature type="compositionally biased region" description="Gly residues" evidence="7">
    <location>
        <begin position="29"/>
        <end position="46"/>
    </location>
</feature>
<evidence type="ECO:0000256" key="3">
    <source>
        <dbReference type="ARBA" id="ARBA00022692"/>
    </source>
</evidence>
<comment type="caution">
    <text evidence="9">The sequence shown here is derived from an EMBL/GenBank/DDBJ whole genome shotgun (WGS) entry which is preliminary data.</text>
</comment>
<dbReference type="GO" id="GO:0016020">
    <property type="term" value="C:membrane"/>
    <property type="evidence" value="ECO:0007669"/>
    <property type="project" value="UniProtKB-SubCell"/>
</dbReference>
<sequence length="426" mass="45415">MAWNEPGGGNQHDPWSGGGRRGNNDGDRGGNNGGGNNGGGNNGGKNQGPPDLDEALKKFQDKLNGMLGGGSKKGNGGNGSGKSGGGKPRNSFALPGLLVIVALAIWAASGFYLVDQSERGVVLRFGEYQGIVDPGLQWNPPLIDDVRMVNVTRVRSVSQTQSMLTRDENIVEVEISAQYQVANPRDFVLNLRDPELSIENALDSALRHVVGGTDMIDILTSGREILGSSVSSRLQSYLDAYGAGIRLQTINIESTSAPAPVIDAFDDVIRAREDRQRTINEGMAYANAIIPAAQGQAQRVVEQGQGYRESVVAEAQGQANRFNSLLTEYRNAPDIMRERMYLDAIEEVFGNTSKVLLDVSENAPLMYLPLDQIRGASSNSGNTSSSNTTNSSSGESIDPRALDSMRGNQGSSPSSSSSSPIRREGR</sequence>
<keyword evidence="10" id="KW-1185">Reference proteome</keyword>
<evidence type="ECO:0000259" key="8">
    <source>
        <dbReference type="SMART" id="SM00244"/>
    </source>
</evidence>
<comment type="subcellular location">
    <subcellularLocation>
        <location evidence="1">Membrane</location>
        <topology evidence="1">Single-pass membrane protein</topology>
    </subcellularLocation>
</comment>
<evidence type="ECO:0000256" key="1">
    <source>
        <dbReference type="ARBA" id="ARBA00004167"/>
    </source>
</evidence>
<dbReference type="EMBL" id="RZHG01000010">
    <property type="protein sequence ID" value="RUR32327.1"/>
    <property type="molecule type" value="Genomic_DNA"/>
</dbReference>
<dbReference type="Gene3D" id="3.30.479.30">
    <property type="entry name" value="Band 7 domain"/>
    <property type="match status" value="1"/>
</dbReference>
<dbReference type="CDD" id="cd03404">
    <property type="entry name" value="SPFH_HflK"/>
    <property type="match status" value="1"/>
</dbReference>
<dbReference type="InterPro" id="IPR010201">
    <property type="entry name" value="HflK"/>
</dbReference>
<feature type="region of interest" description="Disordered" evidence="7">
    <location>
        <begin position="376"/>
        <end position="426"/>
    </location>
</feature>
<dbReference type="GO" id="GO:0008233">
    <property type="term" value="F:peptidase activity"/>
    <property type="evidence" value="ECO:0007669"/>
    <property type="project" value="UniProtKB-KW"/>
</dbReference>
<accession>A0A433KRU1</accession>
<gene>
    <name evidence="9" type="primary">hflK</name>
    <name evidence="9" type="ORF">ELY33_05180</name>
</gene>
<comment type="subunit">
    <text evidence="6">HflC and HflK may interact to form a multimeric complex.</text>
</comment>
<evidence type="ECO:0000313" key="9">
    <source>
        <dbReference type="EMBL" id="RUR32327.1"/>
    </source>
</evidence>
<dbReference type="Pfam" id="PF01145">
    <property type="entry name" value="Band_7"/>
    <property type="match status" value="1"/>
</dbReference>
<dbReference type="RefSeq" id="WP_126944946.1">
    <property type="nucleotide sequence ID" value="NZ_RZHG01000010.1"/>
</dbReference>
<comment type="similarity">
    <text evidence="2 6">Belongs to the band 7/mec-2 family. HflK subfamily.</text>
</comment>
<feature type="transmembrane region" description="Helical" evidence="6">
    <location>
        <begin position="92"/>
        <end position="114"/>
    </location>
</feature>
<feature type="compositionally biased region" description="Low complexity" evidence="7">
    <location>
        <begin position="377"/>
        <end position="394"/>
    </location>
</feature>
<dbReference type="InterPro" id="IPR020980">
    <property type="entry name" value="Membrane_HflK_N"/>
</dbReference>
<name>A0A433KRU1_9GAMM</name>
<evidence type="ECO:0000256" key="5">
    <source>
        <dbReference type="ARBA" id="ARBA00023136"/>
    </source>
</evidence>
<proteinExistence type="inferred from homology"/>
<keyword evidence="3 6" id="KW-0812">Transmembrane</keyword>
<dbReference type="SMART" id="SM00244">
    <property type="entry name" value="PHB"/>
    <property type="match status" value="1"/>
</dbReference>
<evidence type="ECO:0000313" key="10">
    <source>
        <dbReference type="Proteomes" id="UP000287336"/>
    </source>
</evidence>
<dbReference type="Pfam" id="PF12221">
    <property type="entry name" value="HflK_N"/>
    <property type="match status" value="1"/>
</dbReference>
<evidence type="ECO:0000256" key="2">
    <source>
        <dbReference type="ARBA" id="ARBA00006971"/>
    </source>
</evidence>
<dbReference type="OrthoDB" id="9779595at2"/>
<feature type="compositionally biased region" description="Gly residues" evidence="7">
    <location>
        <begin position="66"/>
        <end position="87"/>
    </location>
</feature>
<dbReference type="InterPro" id="IPR001107">
    <property type="entry name" value="Band_7"/>
</dbReference>
<protein>
    <recommendedName>
        <fullName evidence="6">Protein HflK</fullName>
    </recommendedName>
</protein>
<dbReference type="InterPro" id="IPR050710">
    <property type="entry name" value="Band7/mec-2_domain"/>
</dbReference>
<evidence type="ECO:0000256" key="6">
    <source>
        <dbReference type="RuleBase" id="RU364113"/>
    </source>
</evidence>
<evidence type="ECO:0000256" key="4">
    <source>
        <dbReference type="ARBA" id="ARBA00022989"/>
    </source>
</evidence>
<dbReference type="NCBIfam" id="TIGR01933">
    <property type="entry name" value="hflK"/>
    <property type="match status" value="1"/>
</dbReference>
<keyword evidence="4 6" id="KW-1133">Transmembrane helix</keyword>
<evidence type="ECO:0000256" key="7">
    <source>
        <dbReference type="SAM" id="MobiDB-lite"/>
    </source>
</evidence>
<dbReference type="SUPFAM" id="SSF117892">
    <property type="entry name" value="Band 7/SPFH domain"/>
    <property type="match status" value="1"/>
</dbReference>
<dbReference type="AlphaFoldDB" id="A0A433KRU1"/>
<organism evidence="9 10">
    <name type="scientific">Vreelandella andesensis</name>
    <dbReference type="NCBI Taxonomy" id="447567"/>
    <lineage>
        <taxon>Bacteria</taxon>
        <taxon>Pseudomonadati</taxon>
        <taxon>Pseudomonadota</taxon>
        <taxon>Gammaproteobacteria</taxon>
        <taxon>Oceanospirillales</taxon>
        <taxon>Halomonadaceae</taxon>
        <taxon>Vreelandella</taxon>
    </lineage>
</organism>
<dbReference type="Proteomes" id="UP000287336">
    <property type="component" value="Unassembled WGS sequence"/>
</dbReference>
<feature type="domain" description="Band 7" evidence="8">
    <location>
        <begin position="109"/>
        <end position="269"/>
    </location>
</feature>
<dbReference type="GO" id="GO:0006508">
    <property type="term" value="P:proteolysis"/>
    <property type="evidence" value="ECO:0007669"/>
    <property type="project" value="UniProtKB-KW"/>
</dbReference>
<feature type="compositionally biased region" description="Gly residues" evidence="7">
    <location>
        <begin position="1"/>
        <end position="21"/>
    </location>
</feature>
<keyword evidence="9" id="KW-0378">Hydrolase</keyword>